<comment type="caution">
    <text evidence="1">The sequence shown here is derived from an EMBL/GenBank/DDBJ whole genome shotgun (WGS) entry which is preliminary data.</text>
</comment>
<dbReference type="Proteomes" id="UP001060085">
    <property type="component" value="Linkage Group LG03"/>
</dbReference>
<protein>
    <submittedName>
        <fullName evidence="1">Uncharacterized protein</fullName>
    </submittedName>
</protein>
<gene>
    <name evidence="1" type="ORF">M9H77_12195</name>
</gene>
<proteinExistence type="predicted"/>
<accession>A0ACC0BGU5</accession>
<sequence>MLGKDESRNLLTLLNSGDQRPFDDVVADFTSSFPRPRVYAVCSSLAVLLSDSLVSSENKVLRPTQRLVAFTILHQAYSSQPPSSNPFISLLVKVACDDGAEKYERGFILQLLGSASSTNNREVFKQSAADYIKNFDPSSVVFPQLEQLQQHYCAKVQQETYSSLFRNNPIKNSLPDPEVPRGCDINSQEFDLRPGVIPKIGSGDRDETISGLLRTLSLEGLSPQWFRPRPPRLPVLDGELVWLNPDNNHELLWDYGMCADTSRGAAVRDLIAKALKGPLAPPQQEQLLLELANDPKLVYHCGLTPKKLPELVENNPVIAVEVLIKLVNSPEIEEYFTVLVNMDMSLHSMEVVNRLTTTVELPTEFIHMYITNCITACENIKDRYMQNRLVRLVCVFLQSLIRNKIINACRYILFFWTFGNVYPALLVRNAKVSKTRKVLCQAITLRFSSNPNLIKFKSLLYVIFSKTLGFGIVKEILVLVYF</sequence>
<evidence type="ECO:0000313" key="2">
    <source>
        <dbReference type="Proteomes" id="UP001060085"/>
    </source>
</evidence>
<keyword evidence="2" id="KW-1185">Reference proteome</keyword>
<reference evidence="2" key="1">
    <citation type="journal article" date="2023" name="Nat. Plants">
        <title>Single-cell RNA sequencing provides a high-resolution roadmap for understanding the multicellular compartmentation of specialized metabolism.</title>
        <authorList>
            <person name="Sun S."/>
            <person name="Shen X."/>
            <person name="Li Y."/>
            <person name="Li Y."/>
            <person name="Wang S."/>
            <person name="Li R."/>
            <person name="Zhang H."/>
            <person name="Shen G."/>
            <person name="Guo B."/>
            <person name="Wei J."/>
            <person name="Xu J."/>
            <person name="St-Pierre B."/>
            <person name="Chen S."/>
            <person name="Sun C."/>
        </authorList>
    </citation>
    <scope>NUCLEOTIDE SEQUENCE [LARGE SCALE GENOMIC DNA]</scope>
</reference>
<evidence type="ECO:0000313" key="1">
    <source>
        <dbReference type="EMBL" id="KAI5671831.1"/>
    </source>
</evidence>
<organism evidence="1 2">
    <name type="scientific">Catharanthus roseus</name>
    <name type="common">Madagascar periwinkle</name>
    <name type="synonym">Vinca rosea</name>
    <dbReference type="NCBI Taxonomy" id="4058"/>
    <lineage>
        <taxon>Eukaryota</taxon>
        <taxon>Viridiplantae</taxon>
        <taxon>Streptophyta</taxon>
        <taxon>Embryophyta</taxon>
        <taxon>Tracheophyta</taxon>
        <taxon>Spermatophyta</taxon>
        <taxon>Magnoliopsida</taxon>
        <taxon>eudicotyledons</taxon>
        <taxon>Gunneridae</taxon>
        <taxon>Pentapetalae</taxon>
        <taxon>asterids</taxon>
        <taxon>lamiids</taxon>
        <taxon>Gentianales</taxon>
        <taxon>Apocynaceae</taxon>
        <taxon>Rauvolfioideae</taxon>
        <taxon>Vinceae</taxon>
        <taxon>Catharanthinae</taxon>
        <taxon>Catharanthus</taxon>
    </lineage>
</organism>
<dbReference type="EMBL" id="CM044703">
    <property type="protein sequence ID" value="KAI5671831.1"/>
    <property type="molecule type" value="Genomic_DNA"/>
</dbReference>
<name>A0ACC0BGU5_CATRO</name>